<keyword evidence="1" id="KW-0472">Membrane</keyword>
<feature type="transmembrane region" description="Helical" evidence="1">
    <location>
        <begin position="316"/>
        <end position="335"/>
    </location>
</feature>
<keyword evidence="3" id="KW-1185">Reference proteome</keyword>
<dbReference type="STRING" id="1121256.SAMN02746089_00813"/>
<keyword evidence="1" id="KW-1133">Transmembrane helix</keyword>
<sequence>MRDRSLDFLKGVACLMMILAHAPVQIPPSWGLCFFIANMAPAVFFPITGITTLYQIKKRNLKVLFCFYAIFFVLGFSYNALWHTFYFTRDLVSDILQIVAIAVLIIAVFEKAGFKDYSYMFLVPLLLHLLLTNTVTSNFFLREFIMPPGVFTLLPWLGFFLYGVYMYKHSLLANIINTIILLLLLILYNGKFFSSDKWNMDASYFFASLFLFSMLFIVTRGLKNVEVPIINYFGRNSLMFLYTHILFMRKYVRYFKLSQASLTFFIISIIGVYVFMLIATRLNEFTLARLSNNVAFWAILLVNVIILPFATKNVEIIVNISYIIGIIFALNYHNLMKLIETKLQWFSKSDKMDVV</sequence>
<feature type="transmembrane region" description="Helical" evidence="1">
    <location>
        <begin position="171"/>
        <end position="190"/>
    </location>
</feature>
<dbReference type="RefSeq" id="WP_073341978.1">
    <property type="nucleotide sequence ID" value="NZ_FQVH01000006.1"/>
</dbReference>
<feature type="transmembrane region" description="Helical" evidence="1">
    <location>
        <begin position="260"/>
        <end position="278"/>
    </location>
</feature>
<evidence type="ECO:0000313" key="3">
    <source>
        <dbReference type="Proteomes" id="UP000184088"/>
    </source>
</evidence>
<dbReference type="AlphaFoldDB" id="A0A1M4WI91"/>
<feature type="transmembrane region" description="Helical" evidence="1">
    <location>
        <begin position="121"/>
        <end position="139"/>
    </location>
</feature>
<evidence type="ECO:0008006" key="4">
    <source>
        <dbReference type="Google" id="ProtNLM"/>
    </source>
</evidence>
<keyword evidence="1" id="KW-0812">Transmembrane</keyword>
<organism evidence="2 3">
    <name type="scientific">Caldanaerobius fijiensis DSM 17918</name>
    <dbReference type="NCBI Taxonomy" id="1121256"/>
    <lineage>
        <taxon>Bacteria</taxon>
        <taxon>Bacillati</taxon>
        <taxon>Bacillota</taxon>
        <taxon>Clostridia</taxon>
        <taxon>Thermoanaerobacterales</taxon>
        <taxon>Thermoanaerobacteraceae</taxon>
        <taxon>Caldanaerobius</taxon>
    </lineage>
</organism>
<dbReference type="Proteomes" id="UP000184088">
    <property type="component" value="Unassembled WGS sequence"/>
</dbReference>
<feature type="transmembrane region" description="Helical" evidence="1">
    <location>
        <begin position="7"/>
        <end position="23"/>
    </location>
</feature>
<feature type="transmembrane region" description="Helical" evidence="1">
    <location>
        <begin position="229"/>
        <end position="248"/>
    </location>
</feature>
<feature type="transmembrane region" description="Helical" evidence="1">
    <location>
        <begin position="29"/>
        <end position="51"/>
    </location>
</feature>
<feature type="transmembrane region" description="Helical" evidence="1">
    <location>
        <begin position="202"/>
        <end position="222"/>
    </location>
</feature>
<protein>
    <recommendedName>
        <fullName evidence="4">Fucose 4-O-acetylase</fullName>
    </recommendedName>
</protein>
<dbReference type="OrthoDB" id="1721836at2"/>
<feature type="transmembrane region" description="Helical" evidence="1">
    <location>
        <begin position="91"/>
        <end position="109"/>
    </location>
</feature>
<reference evidence="2 3" key="1">
    <citation type="submission" date="2016-11" db="EMBL/GenBank/DDBJ databases">
        <authorList>
            <person name="Jaros S."/>
            <person name="Januszkiewicz K."/>
            <person name="Wedrychowicz H."/>
        </authorList>
    </citation>
    <scope>NUCLEOTIDE SEQUENCE [LARGE SCALE GENOMIC DNA]</scope>
    <source>
        <strain evidence="2 3">DSM 17918</strain>
    </source>
</reference>
<feature type="transmembrane region" description="Helical" evidence="1">
    <location>
        <begin position="290"/>
        <end position="310"/>
    </location>
</feature>
<accession>A0A1M4WI91</accession>
<dbReference type="EMBL" id="FQVH01000006">
    <property type="protein sequence ID" value="SHE80692.1"/>
    <property type="molecule type" value="Genomic_DNA"/>
</dbReference>
<proteinExistence type="predicted"/>
<feature type="transmembrane region" description="Helical" evidence="1">
    <location>
        <begin position="63"/>
        <end position="85"/>
    </location>
</feature>
<name>A0A1M4WI91_9THEO</name>
<evidence type="ECO:0000256" key="1">
    <source>
        <dbReference type="SAM" id="Phobius"/>
    </source>
</evidence>
<feature type="transmembrane region" description="Helical" evidence="1">
    <location>
        <begin position="145"/>
        <end position="164"/>
    </location>
</feature>
<evidence type="ECO:0000313" key="2">
    <source>
        <dbReference type="EMBL" id="SHE80692.1"/>
    </source>
</evidence>
<gene>
    <name evidence="2" type="ORF">SAMN02746089_00813</name>
</gene>